<feature type="transmembrane region" description="Helical" evidence="1">
    <location>
        <begin position="352"/>
        <end position="374"/>
    </location>
</feature>
<evidence type="ECO:0000313" key="4">
    <source>
        <dbReference type="Proteomes" id="UP001162741"/>
    </source>
</evidence>
<feature type="transmembrane region" description="Helical" evidence="1">
    <location>
        <begin position="85"/>
        <end position="104"/>
    </location>
</feature>
<feature type="transmembrane region" description="Helical" evidence="1">
    <location>
        <begin position="51"/>
        <end position="73"/>
    </location>
</feature>
<accession>A0ABY6IX02</accession>
<dbReference type="PANTHER" id="PTHR31061:SF24">
    <property type="entry name" value="LD22376P"/>
    <property type="match status" value="1"/>
</dbReference>
<feature type="transmembrane region" description="Helical" evidence="1">
    <location>
        <begin position="200"/>
        <end position="216"/>
    </location>
</feature>
<organism evidence="3 4">
    <name type="scientific">Chitinophaga horti</name>
    <dbReference type="NCBI Taxonomy" id="2920382"/>
    <lineage>
        <taxon>Bacteria</taxon>
        <taxon>Pseudomonadati</taxon>
        <taxon>Bacteroidota</taxon>
        <taxon>Chitinophagia</taxon>
        <taxon>Chitinophagales</taxon>
        <taxon>Chitinophagaceae</taxon>
        <taxon>Chitinophaga</taxon>
    </lineage>
</organism>
<protein>
    <submittedName>
        <fullName evidence="3">DUF5009 domain-containing protein</fullName>
    </submittedName>
</protein>
<dbReference type="EMBL" id="CP107006">
    <property type="protein sequence ID" value="UYQ91910.1"/>
    <property type="molecule type" value="Genomic_DNA"/>
</dbReference>
<evidence type="ECO:0000313" key="3">
    <source>
        <dbReference type="EMBL" id="UYQ91910.1"/>
    </source>
</evidence>
<keyword evidence="1" id="KW-0472">Membrane</keyword>
<sequence>MTEQIVPRRILSIDALRGITILVMIFVNELAGIRDIPQWAKHLPADANGMTFVDMVFPAFLFIVGMSVPFAIRNRVAKGDSLWQILLHIGFRTLGLLVLGLFMVNAETDYNPVATGMPAAAWSLLFYACVILVWNVYRFKYAWLLRALGAIGLLALAVVFRGGEDAHGMQVHWWGILGLIGWAYLFTSLFYLVVRGQKTGIAAAILGCLVFFVAGKEWESWLSGQTGHAVHTCIALCGLFLSQVFFDGRTGRPYLVAAIFTLVLLVVGSVLRPAYTISKIWATPSWALYSAASCCILYTIVYWLTDVKGHNGWTTFLRPAAANPLLTYILPAIIYSLLSLAGFQLLPDAWRTGLPGALYCVLFALAVMGVVKLLNRAGIRLQL</sequence>
<feature type="transmembrane region" description="Helical" evidence="1">
    <location>
        <begin position="286"/>
        <end position="304"/>
    </location>
</feature>
<feature type="transmembrane region" description="Helical" evidence="1">
    <location>
        <begin position="325"/>
        <end position="346"/>
    </location>
</feature>
<dbReference type="Proteomes" id="UP001162741">
    <property type="component" value="Chromosome"/>
</dbReference>
<dbReference type="Pfam" id="PF16401">
    <property type="entry name" value="DUF5009"/>
    <property type="match status" value="1"/>
</dbReference>
<feature type="transmembrane region" description="Helical" evidence="1">
    <location>
        <begin position="12"/>
        <end position="31"/>
    </location>
</feature>
<keyword evidence="1" id="KW-0812">Transmembrane</keyword>
<dbReference type="RefSeq" id="WP_264280264.1">
    <property type="nucleotide sequence ID" value="NZ_CP107006.1"/>
</dbReference>
<feature type="transmembrane region" description="Helical" evidence="1">
    <location>
        <begin position="143"/>
        <end position="160"/>
    </location>
</feature>
<reference evidence="3" key="1">
    <citation type="submission" date="2022-10" db="EMBL/GenBank/DDBJ databases">
        <title>Chitinophaga sp. nov., isolated from soil.</title>
        <authorList>
            <person name="Jeon C.O."/>
        </authorList>
    </citation>
    <scope>NUCLEOTIDE SEQUENCE</scope>
    <source>
        <strain evidence="3">R8</strain>
    </source>
</reference>
<name>A0ABY6IX02_9BACT</name>
<feature type="transmembrane region" description="Helical" evidence="1">
    <location>
        <begin position="253"/>
        <end position="274"/>
    </location>
</feature>
<feature type="transmembrane region" description="Helical" evidence="1">
    <location>
        <begin position="116"/>
        <end position="136"/>
    </location>
</feature>
<keyword evidence="4" id="KW-1185">Reference proteome</keyword>
<dbReference type="InterPro" id="IPR032176">
    <property type="entry name" value="DUF5009"/>
</dbReference>
<feature type="domain" description="DUF5009" evidence="2">
    <location>
        <begin position="11"/>
        <end position="221"/>
    </location>
</feature>
<evidence type="ECO:0000256" key="1">
    <source>
        <dbReference type="SAM" id="Phobius"/>
    </source>
</evidence>
<dbReference type="PANTHER" id="PTHR31061">
    <property type="entry name" value="LD22376P"/>
    <property type="match status" value="1"/>
</dbReference>
<proteinExistence type="predicted"/>
<feature type="transmembrane region" description="Helical" evidence="1">
    <location>
        <begin position="228"/>
        <end position="246"/>
    </location>
</feature>
<feature type="transmembrane region" description="Helical" evidence="1">
    <location>
        <begin position="172"/>
        <end position="193"/>
    </location>
</feature>
<keyword evidence="1" id="KW-1133">Transmembrane helix</keyword>
<gene>
    <name evidence="3" type="ORF">MKQ68_17635</name>
</gene>
<evidence type="ECO:0000259" key="2">
    <source>
        <dbReference type="Pfam" id="PF16401"/>
    </source>
</evidence>